<dbReference type="EMBL" id="BAAATD010000005">
    <property type="protein sequence ID" value="GAA2603108.1"/>
    <property type="molecule type" value="Genomic_DNA"/>
</dbReference>
<comment type="caution">
    <text evidence="1">The sequence shown here is derived from an EMBL/GenBank/DDBJ whole genome shotgun (WGS) entry which is preliminary data.</text>
</comment>
<organism evidence="1 2">
    <name type="scientific">Actinomadura fulvescens</name>
    <dbReference type="NCBI Taxonomy" id="46160"/>
    <lineage>
        <taxon>Bacteria</taxon>
        <taxon>Bacillati</taxon>
        <taxon>Actinomycetota</taxon>
        <taxon>Actinomycetes</taxon>
        <taxon>Streptosporangiales</taxon>
        <taxon>Thermomonosporaceae</taxon>
        <taxon>Actinomadura</taxon>
    </lineage>
</organism>
<accession>A0ABP6C962</accession>
<evidence type="ECO:0000313" key="2">
    <source>
        <dbReference type="Proteomes" id="UP001501509"/>
    </source>
</evidence>
<dbReference type="RefSeq" id="WP_344543182.1">
    <property type="nucleotide sequence ID" value="NZ_BAAATD010000005.1"/>
</dbReference>
<keyword evidence="2" id="KW-1185">Reference proteome</keyword>
<reference evidence="2" key="1">
    <citation type="journal article" date="2019" name="Int. J. Syst. Evol. Microbiol.">
        <title>The Global Catalogue of Microorganisms (GCM) 10K type strain sequencing project: providing services to taxonomists for standard genome sequencing and annotation.</title>
        <authorList>
            <consortium name="The Broad Institute Genomics Platform"/>
            <consortium name="The Broad Institute Genome Sequencing Center for Infectious Disease"/>
            <person name="Wu L."/>
            <person name="Ma J."/>
        </authorList>
    </citation>
    <scope>NUCLEOTIDE SEQUENCE [LARGE SCALE GENOMIC DNA]</scope>
    <source>
        <strain evidence="2">JCM 6833</strain>
    </source>
</reference>
<sequence>MRATARQAGWQAARQAWRRLEPVHSMIYFVPEGGRRYAELGLHGMAGYFASRGAVFGRASAELVIATFYNFNPALVREALPAAWDVVTPEQILDARRLAAGEALRRAGIHELPGLDETLGLARRAAEAAAQNLHGRPLFAAHATLPWPDEPIDQLWHAQTLLREFRGDGHVAALTGEGVSGLEALVLHGASGDVPAAFLKVSRAWPEEEWDATEERLRERGLLDGETLSAEGKALRQHIEDRTDALALPAYTALGEDGCERLAELARPFGRGVVAAGLLNLGG</sequence>
<gene>
    <name evidence="1" type="ORF">GCM10010411_41400</name>
</gene>
<dbReference type="Proteomes" id="UP001501509">
    <property type="component" value="Unassembled WGS sequence"/>
</dbReference>
<evidence type="ECO:0000313" key="1">
    <source>
        <dbReference type="EMBL" id="GAA2603108.1"/>
    </source>
</evidence>
<dbReference type="InterPro" id="IPR054058">
    <property type="entry name" value="HTH_67"/>
</dbReference>
<protein>
    <recommendedName>
        <fullName evidence="3">SalK</fullName>
    </recommendedName>
</protein>
<evidence type="ECO:0008006" key="3">
    <source>
        <dbReference type="Google" id="ProtNLM"/>
    </source>
</evidence>
<name>A0ABP6C962_9ACTN</name>
<dbReference type="Pfam" id="PF21863">
    <property type="entry name" value="HTH_67"/>
    <property type="match status" value="1"/>
</dbReference>
<dbReference type="NCBIfam" id="NF047719">
    <property type="entry name" value="SCO6745_fam_HTH"/>
    <property type="match status" value="1"/>
</dbReference>
<proteinExistence type="predicted"/>